<reference evidence="1" key="2">
    <citation type="submission" date="2023-03" db="EMBL/GenBank/DDBJ databases">
        <authorList>
            <person name="Inwood S.N."/>
            <person name="Skelly J.G."/>
            <person name="Guhlin J."/>
            <person name="Harrop T.W.R."/>
            <person name="Goldson S.G."/>
            <person name="Dearden P.K."/>
        </authorList>
    </citation>
    <scope>NUCLEOTIDE SEQUENCE</scope>
    <source>
        <strain evidence="1">Lincoln</strain>
        <tissue evidence="1">Whole body</tissue>
    </source>
</reference>
<keyword evidence="2" id="KW-1185">Reference proteome</keyword>
<proteinExistence type="predicted"/>
<dbReference type="Proteomes" id="UP001168972">
    <property type="component" value="Unassembled WGS sequence"/>
</dbReference>
<name>A0AA39G692_MICHY</name>
<protein>
    <submittedName>
        <fullName evidence="1">Uncharacterized protein</fullName>
    </submittedName>
</protein>
<evidence type="ECO:0000313" key="2">
    <source>
        <dbReference type="Proteomes" id="UP001168972"/>
    </source>
</evidence>
<organism evidence="1 2">
    <name type="scientific">Microctonus hyperodae</name>
    <name type="common">Parasitoid wasp</name>
    <dbReference type="NCBI Taxonomy" id="165561"/>
    <lineage>
        <taxon>Eukaryota</taxon>
        <taxon>Metazoa</taxon>
        <taxon>Ecdysozoa</taxon>
        <taxon>Arthropoda</taxon>
        <taxon>Hexapoda</taxon>
        <taxon>Insecta</taxon>
        <taxon>Pterygota</taxon>
        <taxon>Neoptera</taxon>
        <taxon>Endopterygota</taxon>
        <taxon>Hymenoptera</taxon>
        <taxon>Apocrita</taxon>
        <taxon>Ichneumonoidea</taxon>
        <taxon>Braconidae</taxon>
        <taxon>Euphorinae</taxon>
        <taxon>Microctonus</taxon>
    </lineage>
</organism>
<comment type="caution">
    <text evidence="1">The sequence shown here is derived from an EMBL/GenBank/DDBJ whole genome shotgun (WGS) entry which is preliminary data.</text>
</comment>
<dbReference type="AlphaFoldDB" id="A0AA39G692"/>
<evidence type="ECO:0000313" key="1">
    <source>
        <dbReference type="EMBL" id="KAK0182312.1"/>
    </source>
</evidence>
<sequence>MTIHWRNISSDGILRQEYTREIQWGNISSASLNLSRSSNSIHSKSSSDSISSSSWTSSQESLNLYGSSPESPRINVLKPEDRLRRIRENFIYKHLNKMEIDEEEKIKSEFSTTKQSTTEWPSVTTPIDNNLKNPYVMESVRSVSLKFKRFREAHTNQNKTVQSKIDIYKLLPLRPWEREIPSTNKLRRPHSYTPRENNIRPLYNRENIPRWMLPVMTMKSIRRPRIIS</sequence>
<gene>
    <name evidence="1" type="ORF">PV327_000464</name>
</gene>
<accession>A0AA39G692</accession>
<reference evidence="1" key="1">
    <citation type="journal article" date="2023" name="bioRxiv">
        <title>Scaffold-level genome assemblies of two parasitoid biocontrol wasps reveal the parthenogenesis mechanism and an associated novel virus.</title>
        <authorList>
            <person name="Inwood S."/>
            <person name="Skelly J."/>
            <person name="Guhlin J."/>
            <person name="Harrop T."/>
            <person name="Goldson S."/>
            <person name="Dearden P."/>
        </authorList>
    </citation>
    <scope>NUCLEOTIDE SEQUENCE</scope>
    <source>
        <strain evidence="1">Lincoln</strain>
        <tissue evidence="1">Whole body</tissue>
    </source>
</reference>
<dbReference type="EMBL" id="JAQQBR010000001">
    <property type="protein sequence ID" value="KAK0182312.1"/>
    <property type="molecule type" value="Genomic_DNA"/>
</dbReference>